<proteinExistence type="predicted"/>
<accession>K4QXT0</accession>
<dbReference type="AlphaFoldDB" id="K4QXT0"/>
<dbReference type="STRING" id="1214101.BN159_1286"/>
<evidence type="ECO:0000313" key="3">
    <source>
        <dbReference type="Proteomes" id="UP000008043"/>
    </source>
</evidence>
<gene>
    <name evidence="2" type="ORF">BN159_1286</name>
</gene>
<evidence type="ECO:0000256" key="1">
    <source>
        <dbReference type="SAM" id="Phobius"/>
    </source>
</evidence>
<keyword evidence="3" id="KW-1185">Reference proteome</keyword>
<sequence length="130" mass="13512">MRGPELVVQHGLRGARQRVLVPGTDKGDGTVRMRTLVMATVGLPTIVLTAAVVMLVCFWLLVAVRLTAADTFDEDADLGPWGMGGVPVAVALSLLTSVAWLLSVGGTLALTALALPDLAAGLLRLAGWRA</sequence>
<dbReference type="KEGG" id="sdv:BN159_1286"/>
<reference evidence="2 3" key="1">
    <citation type="journal article" date="2012" name="J. Bacteriol.">
        <title>Genome sequence of the bacterium Streptomyces davawensis JCM 4913 and heterologous production of the unique antibiotic roseoflavin.</title>
        <authorList>
            <person name="Jankowitsch F."/>
            <person name="Schwarz J."/>
            <person name="Ruckert C."/>
            <person name="Gust B."/>
            <person name="Szczepanowski R."/>
            <person name="Blom J."/>
            <person name="Pelzer S."/>
            <person name="Kalinowski J."/>
            <person name="Mack M."/>
        </authorList>
    </citation>
    <scope>NUCLEOTIDE SEQUENCE [LARGE SCALE GENOMIC DNA]</scope>
    <source>
        <strain evidence="3">DSM 101723 / JCM 4913 / KCC S-0913 / 768</strain>
    </source>
</reference>
<name>K4QXT0_STRDJ</name>
<feature type="transmembrane region" description="Helical" evidence="1">
    <location>
        <begin position="81"/>
        <end position="101"/>
    </location>
</feature>
<dbReference type="HOGENOM" id="CLU_1936888_0_0_11"/>
<keyword evidence="1" id="KW-0472">Membrane</keyword>
<dbReference type="EMBL" id="HE971709">
    <property type="protein sequence ID" value="CCK25665.1"/>
    <property type="molecule type" value="Genomic_DNA"/>
</dbReference>
<keyword evidence="1" id="KW-0812">Transmembrane</keyword>
<dbReference type="Proteomes" id="UP000008043">
    <property type="component" value="Chromosome"/>
</dbReference>
<protein>
    <submittedName>
        <fullName evidence="2">Putative membrane protein</fullName>
    </submittedName>
</protein>
<dbReference type="PATRIC" id="fig|1214101.3.peg.1301"/>
<organism evidence="2 3">
    <name type="scientific">Streptomyces davaonensis (strain DSM 101723 / JCM 4913 / KCC S-0913 / 768)</name>
    <dbReference type="NCBI Taxonomy" id="1214101"/>
    <lineage>
        <taxon>Bacteria</taxon>
        <taxon>Bacillati</taxon>
        <taxon>Actinomycetota</taxon>
        <taxon>Actinomycetes</taxon>
        <taxon>Kitasatosporales</taxon>
        <taxon>Streptomycetaceae</taxon>
        <taxon>Streptomyces</taxon>
    </lineage>
</organism>
<keyword evidence="1" id="KW-1133">Transmembrane helix</keyword>
<feature type="transmembrane region" description="Helical" evidence="1">
    <location>
        <begin position="36"/>
        <end position="61"/>
    </location>
</feature>
<evidence type="ECO:0000313" key="2">
    <source>
        <dbReference type="EMBL" id="CCK25665.1"/>
    </source>
</evidence>